<dbReference type="Gene3D" id="1.10.287.130">
    <property type="match status" value="1"/>
</dbReference>
<dbReference type="PRINTS" id="PR00344">
    <property type="entry name" value="BCTRLSENSOR"/>
</dbReference>
<dbReference type="Proteomes" id="UP001447842">
    <property type="component" value="Chromosome"/>
</dbReference>
<keyword evidence="3 4" id="KW-0597">Phosphoprotein</keyword>
<dbReference type="InterPro" id="IPR036097">
    <property type="entry name" value="HisK_dim/P_sf"/>
</dbReference>
<dbReference type="CDD" id="cd17546">
    <property type="entry name" value="REC_hyHK_CKI1_RcsC-like"/>
    <property type="match status" value="1"/>
</dbReference>
<feature type="domain" description="Histidine kinase" evidence="5">
    <location>
        <begin position="163"/>
        <end position="382"/>
    </location>
</feature>
<evidence type="ECO:0000256" key="1">
    <source>
        <dbReference type="ARBA" id="ARBA00000085"/>
    </source>
</evidence>
<proteinExistence type="predicted"/>
<dbReference type="InterPro" id="IPR036890">
    <property type="entry name" value="HATPase_C_sf"/>
</dbReference>
<evidence type="ECO:0000256" key="3">
    <source>
        <dbReference type="ARBA" id="ARBA00022553"/>
    </source>
</evidence>
<dbReference type="RefSeq" id="WP_345971885.1">
    <property type="nucleotide sequence ID" value="NZ_CP147920.1"/>
</dbReference>
<dbReference type="Gene3D" id="3.40.50.2300">
    <property type="match status" value="1"/>
</dbReference>
<evidence type="ECO:0000259" key="6">
    <source>
        <dbReference type="PROSITE" id="PS50110"/>
    </source>
</evidence>
<sequence length="646" mass="73471">MGLISWLFGKRTDAGDLPDDYISKSLLFSYLDAQSATVMFFSPAKGWVGANLAFYNTFGFKNMEEFRAQYDRIADFFNDPNYEIFAETDEQWLRQLEREAEKPPQVHMKLPNGQTKVFALRSRVFKSGLNGLSFLEMTDVTEQERARQERERAETAKQQFLHNISHEFRTPMNGIMGFVELLKSSHPTSTQRDYIEMIERSSQYMMNNIESLLDLAQMQTGRLSLEVTEFKPMGELEALFKHYEYEARQRGIGLYVFIDPAMPTYIEADPRKFRQVISLLVDNAVKFTEAGGRVHVDIRVLKKHANDLYTLHVSVKDTGVGIQPERLASITKPFETGGHSDNRLGVGLTLTEGLLQMMGTWLDVTSEAGRGSHFSFNLEVTGTTVTSFDPIRDHSAKVLLFDDDRLFDGNLLSRYLQSFGLSVTKVHYTEHVDCGEADILYIVAPKENSGWLMQLGAFESHPCRFVMLIDEDEELPERVRQVVDYTLKKPLLPSRISKHLTQVLQLPVKAVEKPQGAERKVKALVVEDNIINQRLTKLLLEEYNLSVTTASNGSDAVELCRKFPFDVIFMDIDMPVKDGIAATQEIRKLPLFREHPAPIVALTALVMEGDRERILAEGLDDYLAKPLGREKLEGILERYLSKPALS</sequence>
<dbReference type="Gene3D" id="3.30.565.10">
    <property type="entry name" value="Histidine kinase-like ATPase, C-terminal domain"/>
    <property type="match status" value="1"/>
</dbReference>
<keyword evidence="8" id="KW-1185">Reference proteome</keyword>
<dbReference type="SUPFAM" id="SSF52172">
    <property type="entry name" value="CheY-like"/>
    <property type="match status" value="1"/>
</dbReference>
<reference evidence="7 8" key="1">
    <citation type="submission" date="2024-03" db="EMBL/GenBank/DDBJ databases">
        <title>Sulfurimonas sp. HSL3-1.</title>
        <authorList>
            <person name="Wang S."/>
        </authorList>
    </citation>
    <scope>NUCLEOTIDE SEQUENCE [LARGE SCALE GENOMIC DNA]</scope>
    <source>
        <strain evidence="7 8">HSL3-1</strain>
    </source>
</reference>
<dbReference type="InterPro" id="IPR003661">
    <property type="entry name" value="HisK_dim/P_dom"/>
</dbReference>
<evidence type="ECO:0000256" key="4">
    <source>
        <dbReference type="PROSITE-ProRule" id="PRU00169"/>
    </source>
</evidence>
<dbReference type="PANTHER" id="PTHR45339">
    <property type="entry name" value="HYBRID SIGNAL TRANSDUCTION HISTIDINE KINASE J"/>
    <property type="match status" value="1"/>
</dbReference>
<dbReference type="SUPFAM" id="SSF55874">
    <property type="entry name" value="ATPase domain of HSP90 chaperone/DNA topoisomerase II/histidine kinase"/>
    <property type="match status" value="1"/>
</dbReference>
<evidence type="ECO:0000256" key="2">
    <source>
        <dbReference type="ARBA" id="ARBA00012438"/>
    </source>
</evidence>
<protein>
    <recommendedName>
        <fullName evidence="2">histidine kinase</fullName>
        <ecNumber evidence="2">2.7.13.3</ecNumber>
    </recommendedName>
</protein>
<dbReference type="PROSITE" id="PS50110">
    <property type="entry name" value="RESPONSE_REGULATORY"/>
    <property type="match status" value="1"/>
</dbReference>
<name>A0ABZ3H7H7_9BACT</name>
<feature type="modified residue" description="4-aspartylphosphate" evidence="4">
    <location>
        <position position="571"/>
    </location>
</feature>
<dbReference type="InterPro" id="IPR005467">
    <property type="entry name" value="His_kinase_dom"/>
</dbReference>
<dbReference type="Pfam" id="PF00512">
    <property type="entry name" value="HisKA"/>
    <property type="match status" value="1"/>
</dbReference>
<comment type="catalytic activity">
    <reaction evidence="1">
        <text>ATP + protein L-histidine = ADP + protein N-phospho-L-histidine.</text>
        <dbReference type="EC" id="2.7.13.3"/>
    </reaction>
</comment>
<dbReference type="Pfam" id="PF00072">
    <property type="entry name" value="Response_reg"/>
    <property type="match status" value="1"/>
</dbReference>
<dbReference type="SMART" id="SM00388">
    <property type="entry name" value="HisKA"/>
    <property type="match status" value="1"/>
</dbReference>
<dbReference type="EC" id="2.7.13.3" evidence="2"/>
<gene>
    <name evidence="7" type="ORF">WCY31_07255</name>
</gene>
<dbReference type="SUPFAM" id="SSF47384">
    <property type="entry name" value="Homodimeric domain of signal transducing histidine kinase"/>
    <property type="match status" value="1"/>
</dbReference>
<dbReference type="SMART" id="SM00387">
    <property type="entry name" value="HATPase_c"/>
    <property type="match status" value="1"/>
</dbReference>
<accession>A0ABZ3H7H7</accession>
<dbReference type="SMART" id="SM00448">
    <property type="entry name" value="REC"/>
    <property type="match status" value="1"/>
</dbReference>
<dbReference type="InterPro" id="IPR004358">
    <property type="entry name" value="Sig_transdc_His_kin-like_C"/>
</dbReference>
<dbReference type="InterPro" id="IPR011006">
    <property type="entry name" value="CheY-like_superfamily"/>
</dbReference>
<dbReference type="InterPro" id="IPR003594">
    <property type="entry name" value="HATPase_dom"/>
</dbReference>
<evidence type="ECO:0000259" key="5">
    <source>
        <dbReference type="PROSITE" id="PS50109"/>
    </source>
</evidence>
<evidence type="ECO:0000313" key="8">
    <source>
        <dbReference type="Proteomes" id="UP001447842"/>
    </source>
</evidence>
<dbReference type="PANTHER" id="PTHR45339:SF5">
    <property type="entry name" value="HISTIDINE KINASE"/>
    <property type="match status" value="1"/>
</dbReference>
<organism evidence="7 8">
    <name type="scientific">Sulfurimonas diazotrophicus</name>
    <dbReference type="NCBI Taxonomy" id="3131939"/>
    <lineage>
        <taxon>Bacteria</taxon>
        <taxon>Pseudomonadati</taxon>
        <taxon>Campylobacterota</taxon>
        <taxon>Epsilonproteobacteria</taxon>
        <taxon>Campylobacterales</taxon>
        <taxon>Sulfurimonadaceae</taxon>
        <taxon>Sulfurimonas</taxon>
    </lineage>
</organism>
<dbReference type="EMBL" id="CP147920">
    <property type="protein sequence ID" value="XAU14053.1"/>
    <property type="molecule type" value="Genomic_DNA"/>
</dbReference>
<feature type="domain" description="Response regulatory" evidence="6">
    <location>
        <begin position="522"/>
        <end position="640"/>
    </location>
</feature>
<dbReference type="CDD" id="cd00082">
    <property type="entry name" value="HisKA"/>
    <property type="match status" value="1"/>
</dbReference>
<dbReference type="Pfam" id="PF02518">
    <property type="entry name" value="HATPase_c"/>
    <property type="match status" value="1"/>
</dbReference>
<evidence type="ECO:0000313" key="7">
    <source>
        <dbReference type="EMBL" id="XAU14053.1"/>
    </source>
</evidence>
<dbReference type="InterPro" id="IPR001789">
    <property type="entry name" value="Sig_transdc_resp-reg_receiver"/>
</dbReference>
<dbReference type="PROSITE" id="PS50109">
    <property type="entry name" value="HIS_KIN"/>
    <property type="match status" value="1"/>
</dbReference>